<feature type="compositionally biased region" description="Basic and acidic residues" evidence="6">
    <location>
        <begin position="546"/>
        <end position="559"/>
    </location>
</feature>
<evidence type="ECO:0000313" key="10">
    <source>
        <dbReference type="Proteomes" id="UP001378960"/>
    </source>
</evidence>
<keyword evidence="4" id="KW-0440">LIM domain</keyword>
<feature type="domain" description="LIM zinc-binding" evidence="7">
    <location>
        <begin position="6"/>
        <end position="68"/>
    </location>
</feature>
<feature type="compositionally biased region" description="Polar residues" evidence="6">
    <location>
        <begin position="845"/>
        <end position="871"/>
    </location>
</feature>
<keyword evidence="3 4" id="KW-0862">Zinc</keyword>
<keyword evidence="5" id="KW-0175">Coiled coil</keyword>
<evidence type="ECO:0000256" key="3">
    <source>
        <dbReference type="ARBA" id="ARBA00022833"/>
    </source>
</evidence>
<feature type="region of interest" description="Disordered" evidence="6">
    <location>
        <begin position="275"/>
        <end position="300"/>
    </location>
</feature>
<feature type="region of interest" description="Disordered" evidence="6">
    <location>
        <begin position="625"/>
        <end position="658"/>
    </location>
</feature>
<dbReference type="CDD" id="cd00159">
    <property type="entry name" value="RhoGAP"/>
    <property type="match status" value="1"/>
</dbReference>
<feature type="region of interest" description="Disordered" evidence="6">
    <location>
        <begin position="845"/>
        <end position="872"/>
    </location>
</feature>
<dbReference type="InterPro" id="IPR008936">
    <property type="entry name" value="Rho_GTPase_activation_prot"/>
</dbReference>
<dbReference type="SMART" id="SM00324">
    <property type="entry name" value="RhoGAP"/>
    <property type="match status" value="1"/>
</dbReference>
<feature type="compositionally biased region" description="Polar residues" evidence="6">
    <location>
        <begin position="805"/>
        <end position="825"/>
    </location>
</feature>
<keyword evidence="2 4" id="KW-0479">Metal-binding</keyword>
<gene>
    <name evidence="9" type="ORF">DAPK24_044780</name>
</gene>
<dbReference type="SUPFAM" id="SSF48350">
    <property type="entry name" value="GTPase activation domain, GAP"/>
    <property type="match status" value="1"/>
</dbReference>
<evidence type="ECO:0000256" key="5">
    <source>
        <dbReference type="SAM" id="Coils"/>
    </source>
</evidence>
<dbReference type="PANTHER" id="PTHR15228">
    <property type="entry name" value="SPERMATHECAL PHYSIOLOGY VARIANT"/>
    <property type="match status" value="1"/>
</dbReference>
<dbReference type="GO" id="GO:0007165">
    <property type="term" value="P:signal transduction"/>
    <property type="evidence" value="ECO:0007669"/>
    <property type="project" value="InterPro"/>
</dbReference>
<feature type="compositionally biased region" description="Polar residues" evidence="6">
    <location>
        <begin position="141"/>
        <end position="151"/>
    </location>
</feature>
<dbReference type="Pfam" id="PF00412">
    <property type="entry name" value="LIM"/>
    <property type="match status" value="1"/>
</dbReference>
<dbReference type="PROSITE" id="PS50238">
    <property type="entry name" value="RHOGAP"/>
    <property type="match status" value="1"/>
</dbReference>
<dbReference type="GO" id="GO:0005096">
    <property type="term" value="F:GTPase activator activity"/>
    <property type="evidence" value="ECO:0007669"/>
    <property type="project" value="UniProtKB-KW"/>
</dbReference>
<dbReference type="Pfam" id="PF00620">
    <property type="entry name" value="RhoGAP"/>
    <property type="match status" value="1"/>
</dbReference>
<feature type="compositionally biased region" description="Polar residues" evidence="6">
    <location>
        <begin position="560"/>
        <end position="576"/>
    </location>
</feature>
<feature type="compositionally biased region" description="Low complexity" evidence="6">
    <location>
        <begin position="536"/>
        <end position="545"/>
    </location>
</feature>
<feature type="domain" description="Rho-GAP" evidence="8">
    <location>
        <begin position="946"/>
        <end position="1144"/>
    </location>
</feature>
<reference evidence="9 10" key="1">
    <citation type="journal article" date="2023" name="Elife">
        <title>Identification of key yeast species and microbe-microbe interactions impacting larval growth of Drosophila in the wild.</title>
        <authorList>
            <person name="Mure A."/>
            <person name="Sugiura Y."/>
            <person name="Maeda R."/>
            <person name="Honda K."/>
            <person name="Sakurai N."/>
            <person name="Takahashi Y."/>
            <person name="Watada M."/>
            <person name="Katoh T."/>
            <person name="Gotoh A."/>
            <person name="Gotoh Y."/>
            <person name="Taniguchi I."/>
            <person name="Nakamura K."/>
            <person name="Hayashi T."/>
            <person name="Katayama T."/>
            <person name="Uemura T."/>
            <person name="Hattori Y."/>
        </authorList>
    </citation>
    <scope>NUCLEOTIDE SEQUENCE [LARGE SCALE GENOMIC DNA]</scope>
    <source>
        <strain evidence="9 10">PK-24</strain>
    </source>
</reference>
<evidence type="ECO:0000259" key="8">
    <source>
        <dbReference type="PROSITE" id="PS50238"/>
    </source>
</evidence>
<feature type="region of interest" description="Disordered" evidence="6">
    <location>
        <begin position="131"/>
        <end position="207"/>
    </location>
</feature>
<feature type="coiled-coil region" evidence="5">
    <location>
        <begin position="685"/>
        <end position="726"/>
    </location>
</feature>
<dbReference type="CDD" id="cd09394">
    <property type="entry name" value="LIM1_Rga"/>
    <property type="match status" value="1"/>
</dbReference>
<dbReference type="PROSITE" id="PS50023">
    <property type="entry name" value="LIM_DOMAIN_2"/>
    <property type="match status" value="1"/>
</dbReference>
<dbReference type="PROSITE" id="PS00478">
    <property type="entry name" value="LIM_DOMAIN_1"/>
    <property type="match status" value="1"/>
</dbReference>
<dbReference type="AlphaFoldDB" id="A0AAV5R957"/>
<keyword evidence="1" id="KW-0343">GTPase activation</keyword>
<dbReference type="PANTHER" id="PTHR15228:SF25">
    <property type="entry name" value="F-BAR DOMAIN-CONTAINING PROTEIN"/>
    <property type="match status" value="1"/>
</dbReference>
<proteinExistence type="predicted"/>
<feature type="compositionally biased region" description="Polar residues" evidence="6">
    <location>
        <begin position="191"/>
        <end position="202"/>
    </location>
</feature>
<dbReference type="InterPro" id="IPR051025">
    <property type="entry name" value="RhoGAP"/>
</dbReference>
<evidence type="ECO:0000256" key="6">
    <source>
        <dbReference type="SAM" id="MobiDB-lite"/>
    </source>
</evidence>
<protein>
    <submittedName>
        <fullName evidence="9">GTPase-activating protein</fullName>
    </submittedName>
</protein>
<feature type="compositionally biased region" description="Polar residues" evidence="6">
    <location>
        <begin position="288"/>
        <end position="300"/>
    </location>
</feature>
<evidence type="ECO:0000259" key="7">
    <source>
        <dbReference type="PROSITE" id="PS50023"/>
    </source>
</evidence>
<organism evidence="9 10">
    <name type="scientific">Pichia kluyveri</name>
    <name type="common">Yeast</name>
    <dbReference type="NCBI Taxonomy" id="36015"/>
    <lineage>
        <taxon>Eukaryota</taxon>
        <taxon>Fungi</taxon>
        <taxon>Dikarya</taxon>
        <taxon>Ascomycota</taxon>
        <taxon>Saccharomycotina</taxon>
        <taxon>Pichiomycetes</taxon>
        <taxon>Pichiales</taxon>
        <taxon>Pichiaceae</taxon>
        <taxon>Pichia</taxon>
    </lineage>
</organism>
<feature type="compositionally biased region" description="Low complexity" evidence="6">
    <location>
        <begin position="786"/>
        <end position="802"/>
    </location>
</feature>
<dbReference type="Gene3D" id="2.10.110.10">
    <property type="entry name" value="Cysteine Rich Protein"/>
    <property type="match status" value="2"/>
</dbReference>
<dbReference type="EMBL" id="BTGB01000009">
    <property type="protein sequence ID" value="GMM47880.1"/>
    <property type="molecule type" value="Genomic_DNA"/>
</dbReference>
<evidence type="ECO:0000313" key="9">
    <source>
        <dbReference type="EMBL" id="GMM47880.1"/>
    </source>
</evidence>
<feature type="region of interest" description="Disordered" evidence="6">
    <location>
        <begin position="535"/>
        <end position="583"/>
    </location>
</feature>
<keyword evidence="10" id="KW-1185">Reference proteome</keyword>
<dbReference type="InterPro" id="IPR000198">
    <property type="entry name" value="RhoGAP_dom"/>
</dbReference>
<dbReference type="SMART" id="SM00132">
    <property type="entry name" value="LIM"/>
    <property type="match status" value="2"/>
</dbReference>
<feature type="region of interest" description="Disordered" evidence="6">
    <location>
        <begin position="783"/>
        <end position="829"/>
    </location>
</feature>
<dbReference type="InterPro" id="IPR001781">
    <property type="entry name" value="Znf_LIM"/>
</dbReference>
<dbReference type="Proteomes" id="UP001378960">
    <property type="component" value="Unassembled WGS sequence"/>
</dbReference>
<evidence type="ECO:0000256" key="4">
    <source>
        <dbReference type="PROSITE-ProRule" id="PRU00125"/>
    </source>
</evidence>
<name>A0AAV5R957_PICKL</name>
<evidence type="ECO:0000256" key="2">
    <source>
        <dbReference type="ARBA" id="ARBA00022723"/>
    </source>
</evidence>
<evidence type="ECO:0000256" key="1">
    <source>
        <dbReference type="ARBA" id="ARBA00022468"/>
    </source>
</evidence>
<sequence>MGGNSKDCKSCHLRIEEGQSYKLGSDHWHVECFKCSKCSKILGVDSNFLVLGTGALVCSDCSYTCKSCEKKIYDLAILTGDLAYCADCFKCKACKKPIDDLKYARTSKGLFCIPCHNMLIEKKKKYEKMKKLKEKAKEKSSLSQEPINSSNEDTRKDENNHKHKHKHNHIHDLNHNQVNETRPTSKRVESESSIGTQNQTKRITGDDDTFEMKIGLKSKPSSSVSESRLSQLIGMNPPKMTSNVESSSVNSKSSFQANVSSTSTFDLDMYADTSKDSQNKSEIMNPHENGSSVYSSNNDKNSIQLSADDLITNNSLEKVDSSPIEKLDVRMEYQLKSPKTLNLEQTPTFNDYNANIELDNKSTPKKLNSIPILTPQDDSAGFAYLHDENNGSDMMIPMRSPRRAALSPVRNTAQFRTPELDTPRKKSIPENLLSPASDHRKAYILDDDKYEKEPESFINLNETEEESLMSKETNDNLFDDIKGENLANKENENIGLMSPIKYKVESANPVTQNAGLNISGLDPKLNFDSTPAEHLNNTPINNDIDTTPKDPKDITHTPEDAQNATFDNFDKNATPNSKRKQIGGLGRSLTKVFGRGRKMSNDFTNNDQLATPETITSRKSSIITSTNTPKKHTRTQSDHSFISFNTPQMPHTKSHNRSISESTTFDIVENVASTDRETRSLKTEINALTHSKATLLRDIQSLKDKLKSLEREVNDKQRVIKDLDLTIINKQKIITNDNLSISNNSTNSAKTSLKEEYYQINNNSTGNVNIKYPSTESIIPEEYSIPSQPSTQPTSLSATAPAQPMATSASSTNSFYQQPGSSASQTKDKRSGFMRRIFGSHSALNSAGSVQSNGSPANSKPSSATNISQPMNMRRNDEFADSNNEVFENGQPDVNGSNVNKLDVTTGGMKASRSANFMQWRNTNNNNNTNNNSNGNSNVNNSLYNMSLQELSTVEAGTGVPFIMKICMFEIEKRGIKSEGIYRISASTSTVEKFEQIFENINVNNVNEIGKLRESVENIDINAMAGLLKRYLKKIPDSIIPQDFYDSFVGIYKVDDEKERLLQLNEIISSLPRANKVTLYALTKHLALISDNEKWNKMNSSSLATVFAPTLIRHNSLHPQQEIQDNKAKTAITELLFKNYSSIFSR</sequence>
<accession>A0AAV5R957</accession>
<dbReference type="GO" id="GO:0046872">
    <property type="term" value="F:metal ion binding"/>
    <property type="evidence" value="ECO:0007669"/>
    <property type="project" value="UniProtKB-KW"/>
</dbReference>
<dbReference type="Gene3D" id="1.10.555.10">
    <property type="entry name" value="Rho GTPase activation protein"/>
    <property type="match status" value="1"/>
</dbReference>
<dbReference type="CDD" id="cd09395">
    <property type="entry name" value="LIM2_Rga"/>
    <property type="match status" value="1"/>
</dbReference>
<comment type="caution">
    <text evidence="9">The sequence shown here is derived from an EMBL/GenBank/DDBJ whole genome shotgun (WGS) entry which is preliminary data.</text>
</comment>
<feature type="compositionally biased region" description="Polar residues" evidence="6">
    <location>
        <begin position="638"/>
        <end position="658"/>
    </location>
</feature>